<dbReference type="EMBL" id="FMYH01000001">
    <property type="protein sequence ID" value="SDB85019.1"/>
    <property type="molecule type" value="Genomic_DNA"/>
</dbReference>
<comment type="catalytic activity">
    <reaction evidence="1">
        <text>a ribonucleoside 5'-phosphate + H2O = a ribonucleoside + phosphate</text>
        <dbReference type="Rhea" id="RHEA:12484"/>
        <dbReference type="ChEBI" id="CHEBI:15377"/>
        <dbReference type="ChEBI" id="CHEBI:18254"/>
        <dbReference type="ChEBI" id="CHEBI:43474"/>
        <dbReference type="ChEBI" id="CHEBI:58043"/>
        <dbReference type="EC" id="3.1.3.5"/>
    </reaction>
</comment>
<sequence length="254" mass="26269">MRALITNDDGITSPGLAVLAAVAREAGYDVTVAAPARESSGAGASLISAERDGRLIFTETSPPGLPDDVPSFAVKATPAYITFVAAHDGFGPRPDLVLSGINRGANTGNAILHSGTVGAALSAMTHGIRGVAVSLDSPDPVHWETAAAVTARAVEWVGTLPAVSPGWVPGVLNINVPDCELGDLRGLRRATLATFGRVQGTMYRLDEGKVKLQYEAVESAETPGTDAALLRAGWATATLLRAPCFDPDLAMPEF</sequence>
<reference evidence="9 10" key="1">
    <citation type="submission" date="2016-09" db="EMBL/GenBank/DDBJ databases">
        <authorList>
            <person name="Capua I."/>
            <person name="De Benedictis P."/>
            <person name="Joannis T."/>
            <person name="Lombin L.H."/>
            <person name="Cattoli G."/>
        </authorList>
    </citation>
    <scope>NUCLEOTIDE SEQUENCE [LARGE SCALE GENOMIC DNA]</scope>
    <source>
        <strain evidence="9 10">ISLP-3</strain>
    </source>
</reference>
<dbReference type="EC" id="3.1.3.5" evidence="3"/>
<dbReference type="InterPro" id="IPR030048">
    <property type="entry name" value="SurE"/>
</dbReference>
<evidence type="ECO:0000256" key="7">
    <source>
        <dbReference type="ARBA" id="ARBA00022801"/>
    </source>
</evidence>
<keyword evidence="6" id="KW-0547">Nucleotide-binding</keyword>
<gene>
    <name evidence="9" type="ORF">SAMN05216410_0442</name>
</gene>
<dbReference type="PANTHER" id="PTHR30457">
    <property type="entry name" value="5'-NUCLEOTIDASE SURE"/>
    <property type="match status" value="1"/>
</dbReference>
<protein>
    <recommendedName>
        <fullName evidence="3">5'-nucleotidase</fullName>
        <ecNumber evidence="3">3.1.3.5</ecNumber>
    </recommendedName>
</protein>
<dbReference type="Pfam" id="PF01975">
    <property type="entry name" value="SurE"/>
    <property type="match status" value="1"/>
</dbReference>
<keyword evidence="4" id="KW-0963">Cytoplasm</keyword>
<feature type="domain" description="Survival protein SurE-like phosphatase/nucleotidase" evidence="8">
    <location>
        <begin position="4"/>
        <end position="192"/>
    </location>
</feature>
<keyword evidence="10" id="KW-1185">Reference proteome</keyword>
<evidence type="ECO:0000256" key="4">
    <source>
        <dbReference type="ARBA" id="ARBA00022490"/>
    </source>
</evidence>
<accession>A0A1G6GSV8</accession>
<dbReference type="GO" id="GO:0000166">
    <property type="term" value="F:nucleotide binding"/>
    <property type="evidence" value="ECO:0007669"/>
    <property type="project" value="UniProtKB-KW"/>
</dbReference>
<comment type="similarity">
    <text evidence="2">Belongs to the SurE nucleotidase family.</text>
</comment>
<proteinExistence type="inferred from homology"/>
<keyword evidence="5" id="KW-0479">Metal-binding</keyword>
<evidence type="ECO:0000259" key="8">
    <source>
        <dbReference type="Pfam" id="PF01975"/>
    </source>
</evidence>
<dbReference type="InterPro" id="IPR036523">
    <property type="entry name" value="SurE-like_sf"/>
</dbReference>
<evidence type="ECO:0000256" key="5">
    <source>
        <dbReference type="ARBA" id="ARBA00022723"/>
    </source>
</evidence>
<evidence type="ECO:0000313" key="10">
    <source>
        <dbReference type="Proteomes" id="UP000199039"/>
    </source>
</evidence>
<dbReference type="SUPFAM" id="SSF64167">
    <property type="entry name" value="SurE-like"/>
    <property type="match status" value="1"/>
</dbReference>
<dbReference type="STRING" id="1814289.SAMN05216410_0442"/>
<dbReference type="RefSeq" id="WP_093180465.1">
    <property type="nucleotide sequence ID" value="NZ_FMYH01000001.1"/>
</dbReference>
<evidence type="ECO:0000256" key="3">
    <source>
        <dbReference type="ARBA" id="ARBA00012643"/>
    </source>
</evidence>
<organism evidence="9 10">
    <name type="scientific">Sanguibacter gelidistatuariae</name>
    <dbReference type="NCBI Taxonomy" id="1814289"/>
    <lineage>
        <taxon>Bacteria</taxon>
        <taxon>Bacillati</taxon>
        <taxon>Actinomycetota</taxon>
        <taxon>Actinomycetes</taxon>
        <taxon>Micrococcales</taxon>
        <taxon>Sanguibacteraceae</taxon>
        <taxon>Sanguibacter</taxon>
    </lineage>
</organism>
<evidence type="ECO:0000256" key="2">
    <source>
        <dbReference type="ARBA" id="ARBA00011062"/>
    </source>
</evidence>
<dbReference type="GO" id="GO:0046872">
    <property type="term" value="F:metal ion binding"/>
    <property type="evidence" value="ECO:0007669"/>
    <property type="project" value="UniProtKB-KW"/>
</dbReference>
<evidence type="ECO:0000313" key="9">
    <source>
        <dbReference type="EMBL" id="SDB85019.1"/>
    </source>
</evidence>
<dbReference type="GO" id="GO:0004309">
    <property type="term" value="F:exopolyphosphatase activity"/>
    <property type="evidence" value="ECO:0007669"/>
    <property type="project" value="TreeGrafter"/>
</dbReference>
<dbReference type="GO" id="GO:0008253">
    <property type="term" value="F:5'-nucleotidase activity"/>
    <property type="evidence" value="ECO:0007669"/>
    <property type="project" value="UniProtKB-EC"/>
</dbReference>
<evidence type="ECO:0000256" key="1">
    <source>
        <dbReference type="ARBA" id="ARBA00000815"/>
    </source>
</evidence>
<dbReference type="GO" id="GO:0008254">
    <property type="term" value="F:3'-nucleotidase activity"/>
    <property type="evidence" value="ECO:0007669"/>
    <property type="project" value="TreeGrafter"/>
</dbReference>
<dbReference type="Gene3D" id="3.40.1210.10">
    <property type="entry name" value="Survival protein SurE-like phosphatase/nucleotidase"/>
    <property type="match status" value="1"/>
</dbReference>
<name>A0A1G6GSV8_9MICO</name>
<dbReference type="InterPro" id="IPR002828">
    <property type="entry name" value="SurE-like_Pase/nucleotidase"/>
</dbReference>
<keyword evidence="7" id="KW-0378">Hydrolase</keyword>
<dbReference type="Proteomes" id="UP000199039">
    <property type="component" value="Unassembled WGS sequence"/>
</dbReference>
<dbReference type="PANTHER" id="PTHR30457:SF12">
    <property type="entry name" value="5'_3'-NUCLEOTIDASE SURE"/>
    <property type="match status" value="1"/>
</dbReference>
<dbReference type="AlphaFoldDB" id="A0A1G6GSV8"/>
<dbReference type="OrthoDB" id="9780815at2"/>
<evidence type="ECO:0000256" key="6">
    <source>
        <dbReference type="ARBA" id="ARBA00022741"/>
    </source>
</evidence>